<reference evidence="3" key="1">
    <citation type="submission" date="2016-10" db="EMBL/GenBank/DDBJ databases">
        <authorList>
            <person name="Varghese N."/>
            <person name="Submissions S."/>
        </authorList>
    </citation>
    <scope>NUCLEOTIDE SEQUENCE [LARGE SCALE GENOMIC DNA]</scope>
    <source>
        <strain evidence="3">UNC178MFTsu3.1</strain>
    </source>
</reference>
<keyword evidence="1" id="KW-0812">Transmembrane</keyword>
<dbReference type="AlphaFoldDB" id="A0A1I2A1L4"/>
<keyword evidence="1" id="KW-0472">Membrane</keyword>
<dbReference type="Proteomes" id="UP000199477">
    <property type="component" value="Unassembled WGS sequence"/>
</dbReference>
<keyword evidence="3" id="KW-1185">Reference proteome</keyword>
<sequence>MRDLHALQPATRADWVALAKTALLMDLAIVFGWIVIVALGGHT</sequence>
<evidence type="ECO:0000256" key="1">
    <source>
        <dbReference type="SAM" id="Phobius"/>
    </source>
</evidence>
<dbReference type="STRING" id="500610.SAMN02799615_00894"/>
<feature type="transmembrane region" description="Helical" evidence="1">
    <location>
        <begin position="21"/>
        <end position="41"/>
    </location>
</feature>
<evidence type="ECO:0000313" key="2">
    <source>
        <dbReference type="EMBL" id="SFE37875.1"/>
    </source>
</evidence>
<protein>
    <submittedName>
        <fullName evidence="2">Uncharacterized protein</fullName>
    </submittedName>
</protein>
<gene>
    <name evidence="2" type="ORF">SAMN02799615_00894</name>
</gene>
<keyword evidence="1" id="KW-1133">Transmembrane helix</keyword>
<dbReference type="RefSeq" id="WP_269320415.1">
    <property type="nucleotide sequence ID" value="NZ_FONH01000002.1"/>
</dbReference>
<dbReference type="EMBL" id="FONH01000002">
    <property type="protein sequence ID" value="SFE37875.1"/>
    <property type="molecule type" value="Genomic_DNA"/>
</dbReference>
<accession>A0A1I2A1L4</accession>
<evidence type="ECO:0000313" key="3">
    <source>
        <dbReference type="Proteomes" id="UP000199477"/>
    </source>
</evidence>
<proteinExistence type="predicted"/>
<organism evidence="2 3">
    <name type="scientific">Dyella marensis</name>
    <dbReference type="NCBI Taxonomy" id="500610"/>
    <lineage>
        <taxon>Bacteria</taxon>
        <taxon>Pseudomonadati</taxon>
        <taxon>Pseudomonadota</taxon>
        <taxon>Gammaproteobacteria</taxon>
        <taxon>Lysobacterales</taxon>
        <taxon>Rhodanobacteraceae</taxon>
        <taxon>Dyella</taxon>
    </lineage>
</organism>
<name>A0A1I2A1L4_9GAMM</name>